<dbReference type="UniPathway" id="UPA00378"/>
<accession>A0A1I7WUN6</accession>
<reference evidence="19" key="1">
    <citation type="submission" date="2016-11" db="UniProtKB">
        <authorList>
            <consortium name="WormBaseParasite"/>
        </authorList>
    </citation>
    <scope>IDENTIFICATION</scope>
</reference>
<organism evidence="18 19">
    <name type="scientific">Heterorhabditis bacteriophora</name>
    <name type="common">Entomopathogenic nematode worm</name>
    <dbReference type="NCBI Taxonomy" id="37862"/>
    <lineage>
        <taxon>Eukaryota</taxon>
        <taxon>Metazoa</taxon>
        <taxon>Ecdysozoa</taxon>
        <taxon>Nematoda</taxon>
        <taxon>Chromadorea</taxon>
        <taxon>Rhabditida</taxon>
        <taxon>Rhabditina</taxon>
        <taxon>Rhabditomorpha</taxon>
        <taxon>Strongyloidea</taxon>
        <taxon>Heterorhabditidae</taxon>
        <taxon>Heterorhabditis</taxon>
    </lineage>
</organism>
<protein>
    <recommendedName>
        <fullName evidence="5 14">GDP-Man:Man(3)GlcNAc(2)-PP-Dol alpha-1,2-mannosyltransferase</fullName>
        <ecNumber evidence="4 14">2.4.1.131</ecNumber>
    </recommendedName>
</protein>
<evidence type="ECO:0000256" key="6">
    <source>
        <dbReference type="ARBA" id="ARBA00022676"/>
    </source>
</evidence>
<evidence type="ECO:0000256" key="10">
    <source>
        <dbReference type="ARBA" id="ARBA00022989"/>
    </source>
</evidence>
<dbReference type="GO" id="GO:0005789">
    <property type="term" value="C:endoplasmic reticulum membrane"/>
    <property type="evidence" value="ECO:0007669"/>
    <property type="project" value="UniProtKB-SubCell"/>
</dbReference>
<dbReference type="Pfam" id="PF15924">
    <property type="entry name" value="ALG11_N"/>
    <property type="match status" value="1"/>
</dbReference>
<dbReference type="Proteomes" id="UP000095283">
    <property type="component" value="Unplaced"/>
</dbReference>
<keyword evidence="9 14" id="KW-0256">Endoplasmic reticulum</keyword>
<feature type="domain" description="Glycosyl transferase family 1" evidence="16">
    <location>
        <begin position="257"/>
        <end position="394"/>
    </location>
</feature>
<evidence type="ECO:0000313" key="18">
    <source>
        <dbReference type="Proteomes" id="UP000095283"/>
    </source>
</evidence>
<dbReference type="GO" id="GO:0006487">
    <property type="term" value="P:protein N-linked glycosylation"/>
    <property type="evidence" value="ECO:0007669"/>
    <property type="project" value="TreeGrafter"/>
</dbReference>
<sequence length="420" mass="47678">MIYAIIFLLALLLVIRLKRNREVIAFFHPYCNAGGGGERVLWCAIRTMQKRWPNLQYIVYSGDANSSKEQILLRAKQRFGIEVNPRNVNFIFLRFRRLVEADLYPRFTLVAQTVAGLFLGLEALWRLNPGVFIDSMGYPLTLPLFKWIAGSQVIAYVHYPVISCDMIDLVSRRETSYNNADVIAQSNMLSHAKLLYYRIFAFFYGLAGKAADVVMVNGSWTAGHISRIWCRSDTNTLFPPCDVSTFLSLDQTSEERLIHLTIAGGCRNTEDLERVKSLQNNVVEMGLEACVFWKLNATYEELLDALSESLISIHTMWNEHFGISVVEGMAAGTVMLAHDSAGGPQMDIVLQNDGKGRKHPTGFLAATKEEYVHMIMNIVSMSTDERDELRKAARASVRKFSEEEFEKRWNSVVEGVLMKY</sequence>
<dbReference type="Gene3D" id="3.40.50.2000">
    <property type="entry name" value="Glycogen Phosphorylase B"/>
    <property type="match status" value="1"/>
</dbReference>
<dbReference type="AlphaFoldDB" id="A0A1I7WUN6"/>
<evidence type="ECO:0000256" key="8">
    <source>
        <dbReference type="ARBA" id="ARBA00022692"/>
    </source>
</evidence>
<name>A0A1I7WUN6_HETBA</name>
<evidence type="ECO:0000256" key="14">
    <source>
        <dbReference type="RuleBase" id="RU367051"/>
    </source>
</evidence>
<evidence type="ECO:0000256" key="11">
    <source>
        <dbReference type="ARBA" id="ARBA00023136"/>
    </source>
</evidence>
<dbReference type="SUPFAM" id="SSF53756">
    <property type="entry name" value="UDP-Glycosyltransferase/glycogen phosphorylase"/>
    <property type="match status" value="1"/>
</dbReference>
<keyword evidence="7 14" id="KW-0808">Transferase</keyword>
<comment type="subcellular location">
    <subcellularLocation>
        <location evidence="1">Endoplasmic reticulum membrane</location>
        <topology evidence="1">Single-pass membrane protein</topology>
    </subcellularLocation>
</comment>
<evidence type="ECO:0000256" key="5">
    <source>
        <dbReference type="ARBA" id="ARBA00022018"/>
    </source>
</evidence>
<evidence type="ECO:0000259" key="16">
    <source>
        <dbReference type="Pfam" id="PF00534"/>
    </source>
</evidence>
<comment type="function">
    <text evidence="13">GDP-Man:Man(3)GlcNAc(2)-PP-Dol alpha-1,2-mannosyltransferase that operates in the biosynthetic pathway of dolichol-linked oligosaccharides, the glycan precursors employed in protein asparagine (N)-glycosylation. The assembly of dolichol-linked oligosaccharides begins on the cytosolic side of the endoplasmic reticulum membrane and finishes in its lumen. The sequential addition of sugars to dolichol pyrophosphate produces dolichol-linked oligosaccharides containing fourteen sugars, including two GlcNAcs, nine mannoses and three glucoses. Once assembled, the oligosaccharide is transferred from the lipid to nascent proteins by oligosaccharyltransferases. Catalyzes, on the cytoplasmic face of the endoplasmic reticulum, the addition of the fourth and fifth mannose residues to the dolichol-linked oligosaccharide chain, to produce Man(5)GlcNAc(2)-PP-dolichol core oligosaccharide. Man(5)GlcNAc(2)-PP-dolichol is a substrate for ALG3, the following enzyme in the biosynthetic pathway.</text>
</comment>
<comment type="catalytic activity">
    <reaction evidence="12 14">
        <text>an alpha-D-Man-(1-&gt;3)-[alpha-D-Man-(1-&gt;6)]-beta-D-Man-(1-&gt;4)-beta-D-GlcNAc-(1-&gt;4)-alpha-D-GlcNAc-diphospho-di-trans,poly-cis-dolichol + 2 GDP-alpha-D-mannose = an alpha-D-Man-(1-&gt;2)-alpha-D-Man-(1-&gt;2)-alpha-D-Man-(1-&gt;3)-[alpha-D-Man-(1-&gt;6)]-beta-D-Man-(1-&gt;4)-beta-D-GlcNAc-(1-&gt;4)-alpha-D-GlcNAc-diphospho-di-trans,poly-cis-dolichol + 2 GDP + 2 H(+)</text>
        <dbReference type="Rhea" id="RHEA:29523"/>
        <dbReference type="Rhea" id="RHEA-COMP:19515"/>
        <dbReference type="Rhea" id="RHEA-COMP:19516"/>
        <dbReference type="ChEBI" id="CHEBI:15378"/>
        <dbReference type="ChEBI" id="CHEBI:57527"/>
        <dbReference type="ChEBI" id="CHEBI:58189"/>
        <dbReference type="ChEBI" id="CHEBI:132511"/>
        <dbReference type="ChEBI" id="CHEBI:132515"/>
        <dbReference type="EC" id="2.4.1.131"/>
    </reaction>
    <physiologicalReaction direction="left-to-right" evidence="12 14">
        <dbReference type="Rhea" id="RHEA:29524"/>
    </physiologicalReaction>
</comment>
<dbReference type="GO" id="GO:0004377">
    <property type="term" value="F:GDP-Man:Man(3)GlcNAc(2)-PP-Dol alpha-1,2-mannosyltransferase activity"/>
    <property type="evidence" value="ECO:0007669"/>
    <property type="project" value="UniProtKB-UniRule"/>
</dbReference>
<dbReference type="WBParaSite" id="Hba_08855">
    <property type="protein sequence ID" value="Hba_08855"/>
    <property type="gene ID" value="Hba_08855"/>
</dbReference>
<evidence type="ECO:0000256" key="15">
    <source>
        <dbReference type="SAM" id="SignalP"/>
    </source>
</evidence>
<evidence type="ECO:0000256" key="12">
    <source>
        <dbReference type="ARBA" id="ARBA00045065"/>
    </source>
</evidence>
<comment type="similarity">
    <text evidence="3 14">Belongs to the glycosyltransferase group 1 family. Glycosyltransferase 4 subfamily.</text>
</comment>
<feature type="signal peptide" evidence="15">
    <location>
        <begin position="1"/>
        <end position="20"/>
    </location>
</feature>
<keyword evidence="15" id="KW-0732">Signal</keyword>
<keyword evidence="18" id="KW-1185">Reference proteome</keyword>
<feature type="domain" description="ALG11 mannosyltransferase N-terminal" evidence="17">
    <location>
        <begin position="22"/>
        <end position="229"/>
    </location>
</feature>
<evidence type="ECO:0000259" key="17">
    <source>
        <dbReference type="Pfam" id="PF15924"/>
    </source>
</evidence>
<evidence type="ECO:0000256" key="2">
    <source>
        <dbReference type="ARBA" id="ARBA00004922"/>
    </source>
</evidence>
<evidence type="ECO:0000313" key="19">
    <source>
        <dbReference type="WBParaSite" id="Hba_08855"/>
    </source>
</evidence>
<dbReference type="InterPro" id="IPR031814">
    <property type="entry name" value="ALG11_N"/>
</dbReference>
<proteinExistence type="inferred from homology"/>
<dbReference type="EC" id="2.4.1.131" evidence="4 14"/>
<keyword evidence="11" id="KW-0472">Membrane</keyword>
<evidence type="ECO:0000256" key="13">
    <source>
        <dbReference type="ARBA" id="ARBA00045128"/>
    </source>
</evidence>
<keyword evidence="8" id="KW-0812">Transmembrane</keyword>
<feature type="chain" id="PRO_5009310885" description="GDP-Man:Man(3)GlcNAc(2)-PP-Dol alpha-1,2-mannosyltransferase" evidence="15">
    <location>
        <begin position="21"/>
        <end position="420"/>
    </location>
</feature>
<evidence type="ECO:0000256" key="3">
    <source>
        <dbReference type="ARBA" id="ARBA00009481"/>
    </source>
</evidence>
<evidence type="ECO:0000256" key="1">
    <source>
        <dbReference type="ARBA" id="ARBA00004389"/>
    </source>
</evidence>
<dbReference type="PANTHER" id="PTHR45919">
    <property type="entry name" value="GDP-MAN:MAN(3)GLCNAC(2)-PP-DOL ALPHA-1,2-MANNOSYLTRANSFERASE"/>
    <property type="match status" value="1"/>
</dbReference>
<dbReference type="Pfam" id="PF00534">
    <property type="entry name" value="Glycos_transf_1"/>
    <property type="match status" value="1"/>
</dbReference>
<dbReference type="CDD" id="cd03806">
    <property type="entry name" value="GT4_ALG11-like"/>
    <property type="match status" value="1"/>
</dbReference>
<comment type="pathway">
    <text evidence="2 14">Protein modification; protein glycosylation.</text>
</comment>
<keyword evidence="6 14" id="KW-0328">Glycosyltransferase</keyword>
<evidence type="ECO:0000256" key="7">
    <source>
        <dbReference type="ARBA" id="ARBA00022679"/>
    </source>
</evidence>
<dbReference type="InterPro" id="IPR038013">
    <property type="entry name" value="ALG11"/>
</dbReference>
<evidence type="ECO:0000256" key="4">
    <source>
        <dbReference type="ARBA" id="ARBA00012645"/>
    </source>
</evidence>
<dbReference type="InterPro" id="IPR001296">
    <property type="entry name" value="Glyco_trans_1"/>
</dbReference>
<keyword evidence="10" id="KW-1133">Transmembrane helix</keyword>
<dbReference type="PANTHER" id="PTHR45919:SF1">
    <property type="entry name" value="GDP-MAN:MAN(3)GLCNAC(2)-PP-DOL ALPHA-1,2-MANNOSYLTRANSFERASE"/>
    <property type="match status" value="1"/>
</dbReference>
<evidence type="ECO:0000256" key="9">
    <source>
        <dbReference type="ARBA" id="ARBA00022824"/>
    </source>
</evidence>